<dbReference type="AlphaFoldDB" id="A0A4S2A8V6"/>
<dbReference type="RefSeq" id="WP_024988733.1">
    <property type="nucleotide sequence ID" value="NZ_CAJTFA010000041.1"/>
</dbReference>
<evidence type="ECO:0000313" key="2">
    <source>
        <dbReference type="Proteomes" id="UP000305751"/>
    </source>
</evidence>
<name>A0A4S2A8V6_9BACE</name>
<reference evidence="1 2" key="1">
    <citation type="submission" date="2019-04" db="EMBL/GenBank/DDBJ databases">
        <title>Microbes associate with the intestines of laboratory mice.</title>
        <authorList>
            <person name="Navarre W."/>
            <person name="Wong E."/>
            <person name="Huang K."/>
            <person name="Tropini C."/>
            <person name="Ng K."/>
            <person name="Yu B."/>
        </authorList>
    </citation>
    <scope>NUCLEOTIDE SEQUENCE [LARGE SCALE GENOMIC DNA]</scope>
    <source>
        <strain evidence="1 2">NM70_E10</strain>
    </source>
</reference>
<protein>
    <recommendedName>
        <fullName evidence="3">6-bladed beta-propeller</fullName>
    </recommendedName>
</protein>
<dbReference type="Pfam" id="PF15869">
    <property type="entry name" value="TolB_like"/>
    <property type="match status" value="1"/>
</dbReference>
<gene>
    <name evidence="1" type="ORF">E5356_18895</name>
</gene>
<keyword evidence="2" id="KW-1185">Reference proteome</keyword>
<dbReference type="Proteomes" id="UP000305751">
    <property type="component" value="Unassembled WGS sequence"/>
</dbReference>
<evidence type="ECO:0008006" key="3">
    <source>
        <dbReference type="Google" id="ProtNLM"/>
    </source>
</evidence>
<dbReference type="EMBL" id="SRZA01000102">
    <property type="protein sequence ID" value="TGX96872.1"/>
    <property type="molecule type" value="Genomic_DNA"/>
</dbReference>
<sequence length="352" mass="40814">MKLKYIFIFFISIVFYSCENNKINSRLDNLFTSKVFLEYEKMSSNNYIWGTPMDMLYCDSAIMVFDEKSENGLFHLVNLNNLDSIYDFGKKGQGIDEFLMPFDFQLFNKKTISVYDLYKKTLSVLSIPEIKTGIRNYSILIKDTIPGTIKVLPTAFNTFVSLGFYEDCMFRLWGSGLIEEKKYAEYPYRDKKEQQIANNLRGMAYQGIIRVNSNMNKFVYAVNTSEIIYFYKMDTVDISLIKKYEMNYPVYKTQVDGDMRAAPISSLNNSTFISLGTSPQYVYALYSGKNFKEKGLEALTGTIIYVFDWNGNAVKKYELNIPVTLISVDDEDKVLYAFSNMPDPELIKFKLK</sequence>
<evidence type="ECO:0000313" key="1">
    <source>
        <dbReference type="EMBL" id="TGX96872.1"/>
    </source>
</evidence>
<organism evidence="1 2">
    <name type="scientific">Bacteroides acidifaciens</name>
    <dbReference type="NCBI Taxonomy" id="85831"/>
    <lineage>
        <taxon>Bacteria</taxon>
        <taxon>Pseudomonadati</taxon>
        <taxon>Bacteroidota</taxon>
        <taxon>Bacteroidia</taxon>
        <taxon>Bacteroidales</taxon>
        <taxon>Bacteroidaceae</taxon>
        <taxon>Bacteroides</taxon>
    </lineage>
</organism>
<comment type="caution">
    <text evidence="1">The sequence shown here is derived from an EMBL/GenBank/DDBJ whole genome shotgun (WGS) entry which is preliminary data.</text>
</comment>
<dbReference type="GeneID" id="93049411"/>
<accession>A0A4S2A8V6</accession>
<dbReference type="PROSITE" id="PS51257">
    <property type="entry name" value="PROKAR_LIPOPROTEIN"/>
    <property type="match status" value="1"/>
</dbReference>
<proteinExistence type="predicted"/>